<reference evidence="2" key="1">
    <citation type="journal article" date="2002" name="Infect. Immun.">
        <title>Yersinia pseudotuberculosis harbors a type IV pilus gene cluster that contributes to pathogenicity.</title>
        <authorList>
            <person name="Marceau M."/>
        </authorList>
    </citation>
    <scope>NUCLEOTIDE SEQUENCE</scope>
    <source>
        <strain evidence="2">32777</strain>
    </source>
</reference>
<keyword evidence="3" id="KW-1185">Reference proteome</keyword>
<dbReference type="RefSeq" id="WP_050128420.1">
    <property type="nucleotide sequence ID" value="NZ_CP033713.1"/>
</dbReference>
<evidence type="ECO:0000313" key="1">
    <source>
        <dbReference type="EMBL" id="AYW90818.1"/>
    </source>
</evidence>
<proteinExistence type="predicted"/>
<evidence type="ECO:0000313" key="2">
    <source>
        <dbReference type="EMBL" id="CAF28539.1"/>
    </source>
</evidence>
<reference evidence="1 3" key="3">
    <citation type="submission" date="2018-11" db="EMBL/GenBank/DDBJ databases">
        <title>FDA dAtabase for Regulatory Grade micrObial Sequences (FDA-ARGOS): Supporting development and validation of Infectious Disease Dx tests.</title>
        <authorList>
            <person name="Bliska J."/>
            <person name="Cleland M.-M."/>
            <person name="Tallon L."/>
            <person name="Sadzewicz L."/>
            <person name="Zhao X."/>
            <person name="Vavikolanu K."/>
            <person name="Mehta A."/>
            <person name="Aluvathingal J."/>
            <person name="Nadendla S."/>
            <person name="Yan Y."/>
            <person name="Sichtig H."/>
        </authorList>
    </citation>
    <scope>NUCLEOTIDE SEQUENCE [LARGE SCALE GENOMIC DNA]</scope>
    <source>
        <strain evidence="1 3">FDAARGOS_581</strain>
    </source>
</reference>
<reference evidence="2" key="2">
    <citation type="journal article" date="2004" name="Infect. Immun.">
        <title>YAPI, a new Yersinia pseudotuberculosis pathogenicity island.</title>
        <authorList>
            <person name="Collyn F."/>
            <person name="Billault A."/>
            <person name="Mullet C."/>
            <person name="Simonet M."/>
            <person name="Marceau M."/>
        </authorList>
    </citation>
    <scope>NUCLEOTIDE SEQUENCE</scope>
    <source>
        <strain evidence="2">32777</strain>
    </source>
</reference>
<protein>
    <submittedName>
        <fullName evidence="2">Uncharacterized protein api65</fullName>
    </submittedName>
</protein>
<dbReference type="AlphaFoldDB" id="Q6EVY1"/>
<evidence type="ECO:0000313" key="3">
    <source>
        <dbReference type="Proteomes" id="UP000268669"/>
    </source>
</evidence>
<organism evidence="2">
    <name type="scientific">Yersinia pseudotuberculosis</name>
    <dbReference type="NCBI Taxonomy" id="633"/>
    <lineage>
        <taxon>Bacteria</taxon>
        <taxon>Pseudomonadati</taxon>
        <taxon>Pseudomonadota</taxon>
        <taxon>Gammaproteobacteria</taxon>
        <taxon>Enterobacterales</taxon>
        <taxon>Yersiniaceae</taxon>
        <taxon>Yersinia</taxon>
    </lineage>
</organism>
<sequence>MNPLNYQERAVSFLGTQAIGQAQLKMYYLTSEKQAETPVPEPELQRQWLVQGLDEANFPGEHHIGFAIIHAADDGDYLLISTWCDANMLRHRVFTIDNENRLQSLEITKIIACVWELAVMFYERTCWIEQVMTTEKLEDGNVQRYLQKGYSGWV</sequence>
<name>Q6EVY1_YERPU</name>
<dbReference type="Proteomes" id="UP000268669">
    <property type="component" value="Chromosome"/>
</dbReference>
<gene>
    <name evidence="2" type="primary">api65</name>
    <name evidence="1" type="ORF">EGX47_05390</name>
</gene>
<dbReference type="EMBL" id="AJ627388">
    <property type="protein sequence ID" value="CAF28539.1"/>
    <property type="molecule type" value="Genomic_DNA"/>
</dbReference>
<accession>Q6EVY1</accession>
<dbReference type="EMBL" id="CP033713">
    <property type="protein sequence ID" value="AYW90818.1"/>
    <property type="molecule type" value="Genomic_DNA"/>
</dbReference>